<feature type="compositionally biased region" description="Gly residues" evidence="1">
    <location>
        <begin position="296"/>
        <end position="306"/>
    </location>
</feature>
<dbReference type="STRING" id="1081102.A0A167Y086"/>
<feature type="signal peptide" evidence="3">
    <location>
        <begin position="1"/>
        <end position="22"/>
    </location>
</feature>
<reference evidence="4 5" key="1">
    <citation type="journal article" date="2016" name="Genome Biol. Evol.">
        <title>Divergent and convergent evolution of fungal pathogenicity.</title>
        <authorList>
            <person name="Shang Y."/>
            <person name="Xiao G."/>
            <person name="Zheng P."/>
            <person name="Cen K."/>
            <person name="Zhan S."/>
            <person name="Wang C."/>
        </authorList>
    </citation>
    <scope>NUCLEOTIDE SEQUENCE [LARGE SCALE GENOMIC DNA]</scope>
    <source>
        <strain evidence="4 5">RCEF 264</strain>
    </source>
</reference>
<protein>
    <submittedName>
        <fullName evidence="4">Carbohydrate-binding module family 18</fullName>
    </submittedName>
</protein>
<proteinExistence type="predicted"/>
<organism evidence="4 5">
    <name type="scientific">Niveomyces insectorum RCEF 264</name>
    <dbReference type="NCBI Taxonomy" id="1081102"/>
    <lineage>
        <taxon>Eukaryota</taxon>
        <taxon>Fungi</taxon>
        <taxon>Dikarya</taxon>
        <taxon>Ascomycota</taxon>
        <taxon>Pezizomycotina</taxon>
        <taxon>Sordariomycetes</taxon>
        <taxon>Hypocreomycetidae</taxon>
        <taxon>Hypocreales</taxon>
        <taxon>Cordycipitaceae</taxon>
        <taxon>Niveomyces</taxon>
    </lineage>
</organism>
<evidence type="ECO:0000313" key="5">
    <source>
        <dbReference type="Proteomes" id="UP000076874"/>
    </source>
</evidence>
<dbReference type="Proteomes" id="UP000076874">
    <property type="component" value="Unassembled WGS sequence"/>
</dbReference>
<feature type="chain" id="PRO_5007894565" evidence="3">
    <location>
        <begin position="23"/>
        <end position="366"/>
    </location>
</feature>
<dbReference type="AlphaFoldDB" id="A0A167Y086"/>
<keyword evidence="2" id="KW-0812">Transmembrane</keyword>
<name>A0A167Y086_9HYPO</name>
<evidence type="ECO:0000313" key="4">
    <source>
        <dbReference type="EMBL" id="OAA65656.1"/>
    </source>
</evidence>
<comment type="caution">
    <text evidence="4">The sequence shown here is derived from an EMBL/GenBank/DDBJ whole genome shotgun (WGS) entry which is preliminary data.</text>
</comment>
<feature type="transmembrane region" description="Helical" evidence="2">
    <location>
        <begin position="347"/>
        <end position="365"/>
    </location>
</feature>
<keyword evidence="2" id="KW-1133">Transmembrane helix</keyword>
<evidence type="ECO:0000256" key="1">
    <source>
        <dbReference type="SAM" id="MobiDB-lite"/>
    </source>
</evidence>
<dbReference type="OrthoDB" id="4777991at2759"/>
<gene>
    <name evidence="4" type="ORF">SPI_02443</name>
</gene>
<sequence>MRAFASWAVGLLMAGAATAVAAADAGGLPDKAAILKAVAAQPGIVEFDHGDHHYVVLPRQESQHRAKNASSSNAVSPRSVLDRLLNKRQYCDVGYGYCSSFGRCCPSYDDCCPYGYCIDPDDACCPNGPCAAGQSCCGDNHCYPVGGACCRDESSCEPGNHCYKVRGYTRDICCTDDTCSAFITGGVTVTRTTSVPFRTQPPATFTNTAVNSNDYYFTITWTYYYYFWYEVDVTRSVVTSTLTTDSTRVTVTATDPDAATESFSELSSTFTPSTPAAATSLETLAGSTTTASPATFGGGGGGGGPLAGTTSEPTTTRTSANGGGAGATGGGVSSPNGAASLRLAGDGLLGLWLALGAVTGVLMVVL</sequence>
<dbReference type="EMBL" id="AZHD01000003">
    <property type="protein sequence ID" value="OAA65656.1"/>
    <property type="molecule type" value="Genomic_DNA"/>
</dbReference>
<feature type="compositionally biased region" description="Gly residues" evidence="1">
    <location>
        <begin position="321"/>
        <end position="332"/>
    </location>
</feature>
<feature type="compositionally biased region" description="Low complexity" evidence="1">
    <location>
        <begin position="307"/>
        <end position="320"/>
    </location>
</feature>
<accession>A0A167Y086</accession>
<evidence type="ECO:0000256" key="3">
    <source>
        <dbReference type="SAM" id="SignalP"/>
    </source>
</evidence>
<keyword evidence="5" id="KW-1185">Reference proteome</keyword>
<keyword evidence="3" id="KW-0732">Signal</keyword>
<feature type="region of interest" description="Disordered" evidence="1">
    <location>
        <begin position="289"/>
        <end position="333"/>
    </location>
</feature>
<evidence type="ECO:0000256" key="2">
    <source>
        <dbReference type="SAM" id="Phobius"/>
    </source>
</evidence>
<keyword evidence="2" id="KW-0472">Membrane</keyword>